<proteinExistence type="predicted"/>
<evidence type="ECO:0000313" key="1">
    <source>
        <dbReference type="EMBL" id="RJY07522.1"/>
    </source>
</evidence>
<keyword evidence="1" id="KW-0489">Methyltransferase</keyword>
<protein>
    <submittedName>
        <fullName evidence="1">Methyltransferase domain-containing protein</fullName>
    </submittedName>
</protein>
<name>A0A3A6T7F6_9GAMM</name>
<reference evidence="1 2" key="1">
    <citation type="submission" date="2018-09" db="EMBL/GenBank/DDBJ databases">
        <title>Phylogeny of the Shewanellaceae, and recommendation for two new genera, Pseudoshewanella and Parashewanella.</title>
        <authorList>
            <person name="Wang G."/>
        </authorList>
    </citation>
    <scope>NUCLEOTIDE SEQUENCE [LARGE SCALE GENOMIC DNA]</scope>
    <source>
        <strain evidence="1 2">KCTC 22492</strain>
    </source>
</reference>
<accession>A0A3A6T7F6</accession>
<dbReference type="InterPro" id="IPR029063">
    <property type="entry name" value="SAM-dependent_MTases_sf"/>
</dbReference>
<keyword evidence="1" id="KW-0808">Transferase</keyword>
<dbReference type="SUPFAM" id="SSF53335">
    <property type="entry name" value="S-adenosyl-L-methionine-dependent methyltransferases"/>
    <property type="match status" value="1"/>
</dbReference>
<dbReference type="GO" id="GO:0008168">
    <property type="term" value="F:methyltransferase activity"/>
    <property type="evidence" value="ECO:0007669"/>
    <property type="project" value="UniProtKB-KW"/>
</dbReference>
<dbReference type="EMBL" id="QYYH01000117">
    <property type="protein sequence ID" value="RJY07522.1"/>
    <property type="molecule type" value="Genomic_DNA"/>
</dbReference>
<keyword evidence="2" id="KW-1185">Reference proteome</keyword>
<dbReference type="Pfam" id="PF13489">
    <property type="entry name" value="Methyltransf_23"/>
    <property type="match status" value="1"/>
</dbReference>
<comment type="caution">
    <text evidence="1">The sequence shown here is derived from an EMBL/GenBank/DDBJ whole genome shotgun (WGS) entry which is preliminary data.</text>
</comment>
<dbReference type="GO" id="GO:0032259">
    <property type="term" value="P:methylation"/>
    <property type="evidence" value="ECO:0007669"/>
    <property type="project" value="UniProtKB-KW"/>
</dbReference>
<dbReference type="RefSeq" id="WP_121854555.1">
    <property type="nucleotide sequence ID" value="NZ_CP037952.1"/>
</dbReference>
<dbReference type="OrthoDB" id="9791944at2"/>
<sequence length="209" mass="24452">MHHCLVCHGHARYFYQDKKRSYFNCTACGFICSDPNTHLPQSVFKQRLGNEKMKLQAKHATFISTVITEFQKQQAQCLRILNYGYPLDGDLMDKIIGFGHLFFQFNPFDEVDSKMLKQKYDVIINYRVLEHFANPKRDWLLQSRLLKQGGWVIVETQLLNDPAAFNSWHFINDATRISFYQAQTLNYLAELCELSEVFNNGTLIVLKKN</sequence>
<gene>
    <name evidence="1" type="ORF">D5R81_15590</name>
</gene>
<organism evidence="1 2">
    <name type="scientific">Parashewanella spongiae</name>
    <dbReference type="NCBI Taxonomy" id="342950"/>
    <lineage>
        <taxon>Bacteria</taxon>
        <taxon>Pseudomonadati</taxon>
        <taxon>Pseudomonadota</taxon>
        <taxon>Gammaproteobacteria</taxon>
        <taxon>Alteromonadales</taxon>
        <taxon>Shewanellaceae</taxon>
        <taxon>Parashewanella</taxon>
    </lineage>
</organism>
<dbReference type="Proteomes" id="UP000273022">
    <property type="component" value="Unassembled WGS sequence"/>
</dbReference>
<dbReference type="Gene3D" id="3.40.50.150">
    <property type="entry name" value="Vaccinia Virus protein VP39"/>
    <property type="match status" value="1"/>
</dbReference>
<evidence type="ECO:0000313" key="2">
    <source>
        <dbReference type="Proteomes" id="UP000273022"/>
    </source>
</evidence>
<dbReference type="AlphaFoldDB" id="A0A3A6T7F6"/>